<evidence type="ECO:0000313" key="1">
    <source>
        <dbReference type="EMBL" id="CDW71398.1"/>
    </source>
</evidence>
<gene>
    <name evidence="1" type="primary">Contig188.g224</name>
    <name evidence="1" type="ORF">STYLEM_341</name>
</gene>
<name>A0A077ZNA2_STYLE</name>
<sequence>MFSKFISNLGVDYNPIAEKPKSVIRIRFKDVEFERQKCSQGNCQASNQGDFKQSTILQQNMKDLSPIKMAKNQSQKNLTTLAQFPFFGSQRTSISDASSFGRIEKYRNSIQISMATQNRILRNNSEQLLLLSQQNQRSRKNHSQQCQKISIIKEKAEFQSNNEQSRQLTATTFQNNRERSEEHLDVKMKSIILPSAVSGSSNNKYITSSQKNSRNNKQNQDLYQTQTYHNGKTKFGGTFLNNIEKQFSTSIANPVSGHTAQIQSKKDSLIEQNRQRRRNIMMKFFPKEYKFLQQQPKLNEEYQMILDPKAIAKNFTFMRQETIESNAEQSSLTKTANIKTDQKLTKWNHLTDEALQIIKSLKSDSSETKKLFTKTKEQILNLNYNLIQVVPKPDVHFDLVEKKENYIKLGGLDHVFAKISLRHQPQPLYILAIKQIPKEFEFNMYISRKHRFPDFDNCEIRRKISIRYSFQKYNKYDFKLLEFKPQNISYLEPGKENKIEQKNSRQISKKFLVNEIGHSRIYKSKAIYYRKELQAKKNEINKKKMRTLGWKSLLILKQKLMFVRDNTQRRKESKELAMKQFYSTLKLLRVWSIYVKKFGFPKQIRDQRLTQQYNILITLIYQLLCVDHKYNIRCSNLIRSQIQLSVTRVKMIEKLWNKTCLAIQREFQRKKQKCKKDNQILKNLFLVTESFKQRAIKEYLLQCKRQYVIAINEWFEKLQKFHQNNQTYKTQNMIIHKMVTMRKDKMDQSSQHRKQESEDFNQIVVQELGSNDKLQQMKKENVKAASSFQKSATHISKDSINQSQQIIQHYMDNADEERVEDIDYELADDQITTKPKNKKGKSKFMTKNKNLSTTKLNIVSRKSLAIDTQSITESSGKMIYEQSTIDLNQTTTFSDLMNKRPKFIYIPTELIMNEIVLSCVNDYIQITGFINDDNNHNPLSNNKNNDDILNTDPDIDDVFSRVLITETINF</sequence>
<protein>
    <submittedName>
        <fullName evidence="1">Uncharacterized protein</fullName>
    </submittedName>
</protein>
<proteinExistence type="predicted"/>
<accession>A0A077ZNA2</accession>
<evidence type="ECO:0000313" key="2">
    <source>
        <dbReference type="Proteomes" id="UP000039865"/>
    </source>
</evidence>
<reference evidence="1 2" key="1">
    <citation type="submission" date="2014-06" db="EMBL/GenBank/DDBJ databases">
        <authorList>
            <person name="Swart Estienne"/>
        </authorList>
    </citation>
    <scope>NUCLEOTIDE SEQUENCE [LARGE SCALE GENOMIC DNA]</scope>
    <source>
        <strain evidence="1 2">130c</strain>
    </source>
</reference>
<organism evidence="1 2">
    <name type="scientific">Stylonychia lemnae</name>
    <name type="common">Ciliate</name>
    <dbReference type="NCBI Taxonomy" id="5949"/>
    <lineage>
        <taxon>Eukaryota</taxon>
        <taxon>Sar</taxon>
        <taxon>Alveolata</taxon>
        <taxon>Ciliophora</taxon>
        <taxon>Intramacronucleata</taxon>
        <taxon>Spirotrichea</taxon>
        <taxon>Stichotrichia</taxon>
        <taxon>Sporadotrichida</taxon>
        <taxon>Oxytrichidae</taxon>
        <taxon>Stylonychinae</taxon>
        <taxon>Stylonychia</taxon>
    </lineage>
</organism>
<dbReference type="InParanoid" id="A0A077ZNA2"/>
<dbReference type="AlphaFoldDB" id="A0A077ZNA2"/>
<dbReference type="Proteomes" id="UP000039865">
    <property type="component" value="Unassembled WGS sequence"/>
</dbReference>
<dbReference type="EMBL" id="CCKQ01000339">
    <property type="protein sequence ID" value="CDW71398.1"/>
    <property type="molecule type" value="Genomic_DNA"/>
</dbReference>
<keyword evidence="2" id="KW-1185">Reference proteome</keyword>